<dbReference type="InterPro" id="IPR015424">
    <property type="entry name" value="PyrdxlP-dep_Trfase"/>
</dbReference>
<evidence type="ECO:0000256" key="6">
    <source>
        <dbReference type="ARBA" id="ARBA00029440"/>
    </source>
</evidence>
<dbReference type="InterPro" id="IPR004839">
    <property type="entry name" value="Aminotransferase_I/II_large"/>
</dbReference>
<keyword evidence="3 9" id="KW-0032">Aminotransferase</keyword>
<keyword evidence="10" id="KW-1185">Reference proteome</keyword>
<evidence type="ECO:0000259" key="8">
    <source>
        <dbReference type="Pfam" id="PF00155"/>
    </source>
</evidence>
<comment type="cofactor">
    <cofactor evidence="1 7">
        <name>pyridoxal 5'-phosphate</name>
        <dbReference type="ChEBI" id="CHEBI:597326"/>
    </cofactor>
</comment>
<dbReference type="Gene3D" id="3.90.1150.10">
    <property type="entry name" value="Aspartate Aminotransferase, domain 1"/>
    <property type="match status" value="1"/>
</dbReference>
<dbReference type="NCBIfam" id="NF006014">
    <property type="entry name" value="PRK08153.1"/>
    <property type="match status" value="1"/>
</dbReference>
<dbReference type="InterPro" id="IPR050106">
    <property type="entry name" value="HistidinolP_aminotransfase"/>
</dbReference>
<gene>
    <name evidence="9" type="ORF">JI749_09430</name>
</gene>
<keyword evidence="5 7" id="KW-0663">Pyridoxal phosphate</keyword>
<protein>
    <submittedName>
        <fullName evidence="9">Pyridoxal phosphate-dependent aminotransferase</fullName>
    </submittedName>
</protein>
<dbReference type="CDD" id="cd00609">
    <property type="entry name" value="AAT_like"/>
    <property type="match status" value="1"/>
</dbReference>
<organism evidence="9 10">
    <name type="scientific">Devosia oryziradicis</name>
    <dbReference type="NCBI Taxonomy" id="2801335"/>
    <lineage>
        <taxon>Bacteria</taxon>
        <taxon>Pseudomonadati</taxon>
        <taxon>Pseudomonadota</taxon>
        <taxon>Alphaproteobacteria</taxon>
        <taxon>Hyphomicrobiales</taxon>
        <taxon>Devosiaceae</taxon>
        <taxon>Devosia</taxon>
    </lineage>
</organism>
<dbReference type="SUPFAM" id="SSF53383">
    <property type="entry name" value="PLP-dependent transferases"/>
    <property type="match status" value="1"/>
</dbReference>
<reference evidence="9 10" key="1">
    <citation type="submission" date="2021-01" db="EMBL/GenBank/DDBJ databases">
        <title>Genome seq and assembly of Devosia sp. G19.</title>
        <authorList>
            <person name="Chhetri G."/>
        </authorList>
    </citation>
    <scope>NUCLEOTIDE SEQUENCE [LARGE SCALE GENOMIC DNA]</scope>
    <source>
        <strain evidence="9 10">G19</strain>
    </source>
</reference>
<keyword evidence="4" id="KW-0808">Transferase</keyword>
<dbReference type="EMBL" id="CP068047">
    <property type="protein sequence ID" value="QQR37801.1"/>
    <property type="molecule type" value="Genomic_DNA"/>
</dbReference>
<evidence type="ECO:0000256" key="4">
    <source>
        <dbReference type="ARBA" id="ARBA00022679"/>
    </source>
</evidence>
<evidence type="ECO:0000256" key="7">
    <source>
        <dbReference type="RuleBase" id="RU003693"/>
    </source>
</evidence>
<evidence type="ECO:0000313" key="9">
    <source>
        <dbReference type="EMBL" id="QQR37801.1"/>
    </source>
</evidence>
<dbReference type="InterPro" id="IPR015422">
    <property type="entry name" value="PyrdxlP-dep_Trfase_small"/>
</dbReference>
<dbReference type="InterPro" id="IPR001917">
    <property type="entry name" value="Aminotrans_II_pyridoxalP_BS"/>
</dbReference>
<comment type="pathway">
    <text evidence="6">Amino-acid biosynthesis.</text>
</comment>
<dbReference type="InterPro" id="IPR015421">
    <property type="entry name" value="PyrdxlP-dep_Trfase_major"/>
</dbReference>
<name>A0ABX7C0N7_9HYPH</name>
<feature type="domain" description="Aminotransferase class I/classII large" evidence="8">
    <location>
        <begin position="92"/>
        <end position="413"/>
    </location>
</feature>
<dbReference type="GO" id="GO:0008483">
    <property type="term" value="F:transaminase activity"/>
    <property type="evidence" value="ECO:0007669"/>
    <property type="project" value="UniProtKB-KW"/>
</dbReference>
<dbReference type="Gene3D" id="3.40.640.10">
    <property type="entry name" value="Type I PLP-dependent aspartate aminotransferase-like (Major domain)"/>
    <property type="match status" value="1"/>
</dbReference>
<proteinExistence type="inferred from homology"/>
<sequence>MRPFALLPGEPRFPWHSGRLGCAKRRCNVNVRSLAAEPHPTLGWRPTAEQRVAALSRPALSPITAGLDETVPFVGPEAIMRRTGVPLRARIGANESPFGPAPSVLAAMRAAAADSWHYGDPENHDLRAAIAAHLGVDFANVMPGEGVDAILGMAVRLYAAPGSTVVTSLGGYPTFNYHIFGYGAQMHTVPYIGDREDIDALARAAHETNASMVYLANPDNPMGSWWDAASVERFIAAVPETTMIILDEAYGEFAPTGTLPPLDMNRPNLLRMRTFSKAYGLAGARVGYVFGEARSISAFNRIRNHFGISNVAQAAGIAALADSAALEQAIAAVRESLADTAAIARRHGLAPLPTATNFVAVDCGRDGPYAQAILDGLAQRGVFVRKPSVTGLNRCIRISAGTAQDRALLDQALGGVLAELGR</sequence>
<evidence type="ECO:0000313" key="10">
    <source>
        <dbReference type="Proteomes" id="UP000595460"/>
    </source>
</evidence>
<evidence type="ECO:0000256" key="5">
    <source>
        <dbReference type="ARBA" id="ARBA00022898"/>
    </source>
</evidence>
<comment type="similarity">
    <text evidence="2">Belongs to the class-II pyridoxal-phosphate-dependent aminotransferase family. Histidinol-phosphate aminotransferase subfamily.</text>
</comment>
<dbReference type="Proteomes" id="UP000595460">
    <property type="component" value="Chromosome"/>
</dbReference>
<dbReference type="PANTHER" id="PTHR43643">
    <property type="entry name" value="HISTIDINOL-PHOSPHATE AMINOTRANSFERASE 2"/>
    <property type="match status" value="1"/>
</dbReference>
<accession>A0ABX7C0N7</accession>
<dbReference type="PROSITE" id="PS00599">
    <property type="entry name" value="AA_TRANSFER_CLASS_2"/>
    <property type="match status" value="1"/>
</dbReference>
<evidence type="ECO:0000256" key="3">
    <source>
        <dbReference type="ARBA" id="ARBA00022576"/>
    </source>
</evidence>
<dbReference type="PANTHER" id="PTHR43643:SF3">
    <property type="entry name" value="HISTIDINOL-PHOSPHATE AMINOTRANSFERASE"/>
    <property type="match status" value="1"/>
</dbReference>
<evidence type="ECO:0000256" key="2">
    <source>
        <dbReference type="ARBA" id="ARBA00007970"/>
    </source>
</evidence>
<evidence type="ECO:0000256" key="1">
    <source>
        <dbReference type="ARBA" id="ARBA00001933"/>
    </source>
</evidence>
<dbReference type="Pfam" id="PF00155">
    <property type="entry name" value="Aminotran_1_2"/>
    <property type="match status" value="1"/>
</dbReference>